<dbReference type="GO" id="GO:0071973">
    <property type="term" value="P:bacterial-type flagellum-dependent cell motility"/>
    <property type="evidence" value="ECO:0007669"/>
    <property type="project" value="TreeGrafter"/>
</dbReference>
<name>A0A4Q9DEH9_9BACL</name>
<dbReference type="PANTHER" id="PTHR30288:SF0">
    <property type="entry name" value="FLAGELLAR HOOK-ASSOCIATED PROTEIN 2"/>
    <property type="match status" value="1"/>
</dbReference>
<dbReference type="EMBL" id="SIRE01000052">
    <property type="protein sequence ID" value="TBL67921.1"/>
    <property type="molecule type" value="Genomic_DNA"/>
</dbReference>
<dbReference type="InterPro" id="IPR040026">
    <property type="entry name" value="FliD"/>
</dbReference>
<keyword evidence="2" id="KW-1185">Reference proteome</keyword>
<dbReference type="Proteomes" id="UP000293142">
    <property type="component" value="Unassembled WGS sequence"/>
</dbReference>
<dbReference type="OrthoDB" id="2624588at2"/>
<dbReference type="GO" id="GO:0009421">
    <property type="term" value="C:bacterial-type flagellum filament cap"/>
    <property type="evidence" value="ECO:0007669"/>
    <property type="project" value="InterPro"/>
</dbReference>
<organism evidence="1 2">
    <name type="scientific">Paenibacillus thalictri</name>
    <dbReference type="NCBI Taxonomy" id="2527873"/>
    <lineage>
        <taxon>Bacteria</taxon>
        <taxon>Bacillati</taxon>
        <taxon>Bacillota</taxon>
        <taxon>Bacilli</taxon>
        <taxon>Bacillales</taxon>
        <taxon>Paenibacillaceae</taxon>
        <taxon>Paenibacillus</taxon>
    </lineage>
</organism>
<gene>
    <name evidence="1" type="ORF">EYB31_39220</name>
</gene>
<dbReference type="GO" id="GO:0007155">
    <property type="term" value="P:cell adhesion"/>
    <property type="evidence" value="ECO:0007669"/>
    <property type="project" value="InterPro"/>
</dbReference>
<reference evidence="1 2" key="1">
    <citation type="submission" date="2019-02" db="EMBL/GenBank/DDBJ databases">
        <title>Paenibacillus sp. nov., isolated from surface-sterilized tissue of Thalictrum simplex L.</title>
        <authorList>
            <person name="Tuo L."/>
        </authorList>
    </citation>
    <scope>NUCLEOTIDE SEQUENCE [LARGE SCALE GENOMIC DNA]</scope>
    <source>
        <strain evidence="1 2">N2SHLJ1</strain>
    </source>
</reference>
<sequence length="457" mass="49344">MRQFGAQRDVKRQFTVIAQSYIINVIYNIDREVFEMANAWQVLSAYQTNNRYFLVDSFRRSRAAAAAASPETKQPVNYPLARYAFNQFMQTAAFSTASLLQSAKSVQQSADQISTNSSALFKRKADTSDSTSVSVKADTAAPLGNWKVKVDSIAQSQKNTGLQFKQDDPTSLAQKTHQFTLTAGGKTTSLSVSIYDWDTNEQVLGKVKNAINGANLGVHANLIQQKLSGTLQLELTGDATGKDHGFTLADTEGSVVTDLGLSNVTREASDAVYSINGRSEQSSDTNEITLSQGKLHIALKSASSEEINVSVKPDSSEIIKQVQSLLQGYNGFQSAAAKNAGLLNSAMLQGWQRSLNDANMDRLGIVKQADGTLKLDEAKLTDHFERDAAGVIRSLTGLSGVATGLGQAAERLQALPPEALLNKGSSQYKSFTNYGFAGALQSYLPVPMTGLLFNGYF</sequence>
<dbReference type="AlphaFoldDB" id="A0A4Q9DEH9"/>
<dbReference type="PANTHER" id="PTHR30288">
    <property type="entry name" value="FLAGELLAR CAP/ASSEMBLY PROTEIN FLID"/>
    <property type="match status" value="1"/>
</dbReference>
<accession>A0A4Q9DEH9</accession>
<protein>
    <submittedName>
        <fullName evidence="1">Uncharacterized protein</fullName>
    </submittedName>
</protein>
<proteinExistence type="predicted"/>
<comment type="caution">
    <text evidence="1">The sequence shown here is derived from an EMBL/GenBank/DDBJ whole genome shotgun (WGS) entry which is preliminary data.</text>
</comment>
<evidence type="ECO:0000313" key="2">
    <source>
        <dbReference type="Proteomes" id="UP000293142"/>
    </source>
</evidence>
<evidence type="ECO:0000313" key="1">
    <source>
        <dbReference type="EMBL" id="TBL67921.1"/>
    </source>
</evidence>